<dbReference type="InterPro" id="IPR003736">
    <property type="entry name" value="PAAI_dom"/>
</dbReference>
<keyword evidence="2" id="KW-0378">Hydrolase</keyword>
<dbReference type="FunFam" id="3.10.129.10:FF:000022">
    <property type="entry name" value="Phenylacetic acid degradation protein"/>
    <property type="match status" value="1"/>
</dbReference>
<organism evidence="4 5">
    <name type="scientific">Ferrovibrio terrae</name>
    <dbReference type="NCBI Taxonomy" id="2594003"/>
    <lineage>
        <taxon>Bacteria</taxon>
        <taxon>Pseudomonadati</taxon>
        <taxon>Pseudomonadota</taxon>
        <taxon>Alphaproteobacteria</taxon>
        <taxon>Rhodospirillales</taxon>
        <taxon>Rhodospirillaceae</taxon>
        <taxon>Ferrovibrio</taxon>
    </lineage>
</organism>
<dbReference type="InterPro" id="IPR052723">
    <property type="entry name" value="Acyl-CoA_thioesterase_PaaI"/>
</dbReference>
<dbReference type="InterPro" id="IPR011973">
    <property type="entry name" value="PaaD"/>
</dbReference>
<dbReference type="EMBL" id="CP041636">
    <property type="protein sequence ID" value="QDO98315.1"/>
    <property type="molecule type" value="Genomic_DNA"/>
</dbReference>
<dbReference type="KEGG" id="fer:FNB15_13995"/>
<dbReference type="InterPro" id="IPR029069">
    <property type="entry name" value="HotDog_dom_sf"/>
</dbReference>
<dbReference type="Gene3D" id="3.10.129.10">
    <property type="entry name" value="Hotdog Thioesterase"/>
    <property type="match status" value="1"/>
</dbReference>
<dbReference type="AlphaFoldDB" id="A0A516H3J8"/>
<evidence type="ECO:0000256" key="1">
    <source>
        <dbReference type="ARBA" id="ARBA00008324"/>
    </source>
</evidence>
<proteinExistence type="inferred from homology"/>
<protein>
    <submittedName>
        <fullName evidence="4">Hydroxyphenylacetyl-CoA thioesterase PaaI</fullName>
    </submittedName>
</protein>
<dbReference type="RefSeq" id="WP_144069296.1">
    <property type="nucleotide sequence ID" value="NZ_CP041636.1"/>
</dbReference>
<evidence type="ECO:0000313" key="5">
    <source>
        <dbReference type="Proteomes" id="UP000317496"/>
    </source>
</evidence>
<dbReference type="PANTHER" id="PTHR42856:SF1">
    <property type="entry name" value="ACYL-COENZYME A THIOESTERASE PAAI"/>
    <property type="match status" value="1"/>
</dbReference>
<dbReference type="CDD" id="cd03443">
    <property type="entry name" value="PaaI_thioesterase"/>
    <property type="match status" value="1"/>
</dbReference>
<dbReference type="Proteomes" id="UP000317496">
    <property type="component" value="Chromosome"/>
</dbReference>
<dbReference type="OrthoDB" id="32575at2"/>
<feature type="domain" description="Thioesterase" evidence="3">
    <location>
        <begin position="50"/>
        <end position="123"/>
    </location>
</feature>
<dbReference type="NCBIfam" id="TIGR02286">
    <property type="entry name" value="PaaD"/>
    <property type="match status" value="1"/>
</dbReference>
<dbReference type="NCBIfam" id="TIGR00369">
    <property type="entry name" value="unchar_dom_1"/>
    <property type="match status" value="1"/>
</dbReference>
<evidence type="ECO:0000259" key="3">
    <source>
        <dbReference type="Pfam" id="PF03061"/>
    </source>
</evidence>
<comment type="similarity">
    <text evidence="1">Belongs to the thioesterase PaaI family.</text>
</comment>
<dbReference type="PANTHER" id="PTHR42856">
    <property type="entry name" value="ACYL-COENZYME A THIOESTERASE PAAI"/>
    <property type="match status" value="1"/>
</dbReference>
<dbReference type="GO" id="GO:0016289">
    <property type="term" value="F:acyl-CoA hydrolase activity"/>
    <property type="evidence" value="ECO:0007669"/>
    <property type="project" value="UniProtKB-ARBA"/>
</dbReference>
<sequence>MTPQQIAETVGKLVAERDMAGRRLGVQLASVMPGGCVLRMTVQPDMVNSGGTCHGGVIFTLADSAFGYACNSFNRAAVAQQCDITYLKPVAVGTVLTATAELRETAGRSSVYDMTIRNEATGETVALFRGLSREIGGEIIPGLGT</sequence>
<gene>
    <name evidence="4" type="primary">paaI</name>
    <name evidence="4" type="ORF">FNB15_13995</name>
</gene>
<dbReference type="InterPro" id="IPR006683">
    <property type="entry name" value="Thioestr_dom"/>
</dbReference>
<keyword evidence="5" id="KW-1185">Reference proteome</keyword>
<dbReference type="Pfam" id="PF03061">
    <property type="entry name" value="4HBT"/>
    <property type="match status" value="1"/>
</dbReference>
<accession>A0A516H3J8</accession>
<evidence type="ECO:0000256" key="2">
    <source>
        <dbReference type="ARBA" id="ARBA00022801"/>
    </source>
</evidence>
<dbReference type="SUPFAM" id="SSF54637">
    <property type="entry name" value="Thioesterase/thiol ester dehydrase-isomerase"/>
    <property type="match status" value="1"/>
</dbReference>
<evidence type="ECO:0000313" key="4">
    <source>
        <dbReference type="EMBL" id="QDO98315.1"/>
    </source>
</evidence>
<reference evidence="4 5" key="1">
    <citation type="submission" date="2019-07" db="EMBL/GenBank/DDBJ databases">
        <title>Genome sequencing for Ferrovibrio sp. K5.</title>
        <authorList>
            <person name="Park S.-J."/>
        </authorList>
    </citation>
    <scope>NUCLEOTIDE SEQUENCE [LARGE SCALE GENOMIC DNA]</scope>
    <source>
        <strain evidence="4 5">K5</strain>
    </source>
</reference>
<name>A0A516H3J8_9PROT</name>